<keyword evidence="9" id="KW-1185">Reference proteome</keyword>
<name>A0ABW8K5N9_9GAMM</name>
<keyword evidence="5" id="KW-0732">Signal</keyword>
<sequence length="927" mass="101051">MSYRRTLLAASIIASLCITGTAYGQDAGTTSTTQQQTKADRAKAKELGQVTVVGIRDSEAESLNLKKEANSHVEVITAEDIGKLPAKNVADTLQRLPGVNISSSSATEGGFDESDRVSLRGTNPSMTQTLVNGHTVGTGDWFVLSQVQTVGRSVSYSLLPSEIVSEVVVHKSSEAKLQEGGSAGTVDIITRKPLEFAKPLTAEASIGGVYADLPGDTKPQFSGLVNWKNNDNTFGVMAQAFYEKRSLQRNGQEIVGGYNQIGAKDPIAVAHPDLAGVYYPNETGQTFFTQTRERKGGAIDLQWKPLDNLTLNLNSFYSKLKADNYNRNYMMWASKFVPSGAGLQSGYQVKNNVLTNANFAAPGPTDVCDAASGTLCKDTPYGVYDMISRPKASSSSAYTTLDADWRATDHLTFTGQIGTTQGKGDSPTQDVSELGFGAGAGANWAMRGTGSPTNWGMGGDNSSPSGILPSQGWIFGGQDIHVKDKENFYQADGSLAFDDSKFFLSSLDFGVRYSDHTRESKSEIAQGPKGDWTNPANYPQSFQHYPSSFNSDLGVNAPGPVWFYSPGALAAFNAKYANRDPVARFYWPDLYKVNEKDTALYLQANFSGDRWSGNFGVRYVDTKENITYNTPVATQYSSSVPITGSAFGDYYKNVYKHSYGKVLPSVNFKFNLTDDLLARFAASQTMTRPDYSALAGSVSLDDLTHTGSGGNPQLKPLIATNFDAGMEWYFAPRGLVSAGVYTMQLSDYVTFANQNILFKDQQASNNAGHDVFSNYQVSVPSNTNGNVKGVELNYIQPIGENFGVQTNYTYASGHADGNKPLQGTSKHTYNVSGYFENSLFNARLSYTYRSSFFDGVSRTDTFYQAGIGNLAFSLGYNINEWMALSFDAMNLNNPKLKYYTVNPAYGRQPSAFYVNGRQYYVNLRFKL</sequence>
<dbReference type="PANTHER" id="PTHR40980:SF3">
    <property type="entry name" value="TONB-DEPENDENT RECEPTOR-LIKE BETA-BARREL DOMAIN-CONTAINING PROTEIN"/>
    <property type="match status" value="1"/>
</dbReference>
<dbReference type="EMBL" id="JADIKD010000009">
    <property type="protein sequence ID" value="MFK2917466.1"/>
    <property type="molecule type" value="Genomic_DNA"/>
</dbReference>
<evidence type="ECO:0000256" key="1">
    <source>
        <dbReference type="ARBA" id="ARBA00004442"/>
    </source>
</evidence>
<dbReference type="InterPro" id="IPR036942">
    <property type="entry name" value="Beta-barrel_TonB_sf"/>
</dbReference>
<dbReference type="Pfam" id="PF00593">
    <property type="entry name" value="TonB_dep_Rec_b-barrel"/>
    <property type="match status" value="1"/>
</dbReference>
<evidence type="ECO:0000259" key="7">
    <source>
        <dbReference type="Pfam" id="PF07715"/>
    </source>
</evidence>
<gene>
    <name evidence="8" type="ORF">ISS97_09335</name>
</gene>
<keyword evidence="8" id="KW-0675">Receptor</keyword>
<comment type="caution">
    <text evidence="8">The sequence shown here is derived from an EMBL/GenBank/DDBJ whole genome shotgun (WGS) entry which is preliminary data.</text>
</comment>
<feature type="chain" id="PRO_5045459860" evidence="5">
    <location>
        <begin position="25"/>
        <end position="927"/>
    </location>
</feature>
<dbReference type="Pfam" id="PF07715">
    <property type="entry name" value="Plug"/>
    <property type="match status" value="1"/>
</dbReference>
<dbReference type="InterPro" id="IPR037066">
    <property type="entry name" value="Plug_dom_sf"/>
</dbReference>
<accession>A0ABW8K5N9</accession>
<dbReference type="SUPFAM" id="SSF56935">
    <property type="entry name" value="Porins"/>
    <property type="match status" value="1"/>
</dbReference>
<evidence type="ECO:0000256" key="5">
    <source>
        <dbReference type="SAM" id="SignalP"/>
    </source>
</evidence>
<comment type="similarity">
    <text evidence="4">Belongs to the TonB-dependent receptor family.</text>
</comment>
<dbReference type="InterPro" id="IPR000531">
    <property type="entry name" value="Beta-barrel_TonB"/>
</dbReference>
<dbReference type="RefSeq" id="WP_379985086.1">
    <property type="nucleotide sequence ID" value="NZ_JADIKD010000009.1"/>
</dbReference>
<dbReference type="Gene3D" id="2.40.170.20">
    <property type="entry name" value="TonB-dependent receptor, beta-barrel domain"/>
    <property type="match status" value="1"/>
</dbReference>
<evidence type="ECO:0000313" key="9">
    <source>
        <dbReference type="Proteomes" id="UP001620408"/>
    </source>
</evidence>
<proteinExistence type="inferred from homology"/>
<feature type="domain" description="TonB-dependent receptor-like beta-barrel" evidence="6">
    <location>
        <begin position="443"/>
        <end position="891"/>
    </location>
</feature>
<feature type="domain" description="TonB-dependent receptor plug" evidence="7">
    <location>
        <begin position="66"/>
        <end position="184"/>
    </location>
</feature>
<evidence type="ECO:0000259" key="6">
    <source>
        <dbReference type="Pfam" id="PF00593"/>
    </source>
</evidence>
<protein>
    <submittedName>
        <fullName evidence="8">TonB-dependent receptor</fullName>
    </submittedName>
</protein>
<feature type="signal peptide" evidence="5">
    <location>
        <begin position="1"/>
        <end position="24"/>
    </location>
</feature>
<evidence type="ECO:0000256" key="4">
    <source>
        <dbReference type="RuleBase" id="RU003357"/>
    </source>
</evidence>
<dbReference type="Proteomes" id="UP001620408">
    <property type="component" value="Unassembled WGS sequence"/>
</dbReference>
<organism evidence="8 9">
    <name type="scientific">Dyella koreensis</name>
    <dbReference type="NCBI Taxonomy" id="311235"/>
    <lineage>
        <taxon>Bacteria</taxon>
        <taxon>Pseudomonadati</taxon>
        <taxon>Pseudomonadota</taxon>
        <taxon>Gammaproteobacteria</taxon>
        <taxon>Lysobacterales</taxon>
        <taxon>Rhodanobacteraceae</taxon>
        <taxon>Dyella</taxon>
    </lineage>
</organism>
<dbReference type="InterPro" id="IPR010104">
    <property type="entry name" value="TonB_rcpt_bac"/>
</dbReference>
<keyword evidence="2 4" id="KW-0472">Membrane</keyword>
<evidence type="ECO:0000256" key="3">
    <source>
        <dbReference type="ARBA" id="ARBA00023237"/>
    </source>
</evidence>
<dbReference type="NCBIfam" id="TIGR01782">
    <property type="entry name" value="TonB-Xanth-Caul"/>
    <property type="match status" value="1"/>
</dbReference>
<dbReference type="CDD" id="cd01347">
    <property type="entry name" value="ligand_gated_channel"/>
    <property type="match status" value="1"/>
</dbReference>
<comment type="subcellular location">
    <subcellularLocation>
        <location evidence="1 4">Cell outer membrane</location>
    </subcellularLocation>
</comment>
<reference evidence="8 9" key="1">
    <citation type="submission" date="2020-10" db="EMBL/GenBank/DDBJ databases">
        <title>Phylogeny of dyella-like bacteria.</title>
        <authorList>
            <person name="Fu J."/>
        </authorList>
    </citation>
    <scope>NUCLEOTIDE SEQUENCE [LARGE SCALE GENOMIC DNA]</scope>
    <source>
        <strain evidence="8 9">BB4</strain>
    </source>
</reference>
<dbReference type="InterPro" id="IPR012910">
    <property type="entry name" value="Plug_dom"/>
</dbReference>
<dbReference type="Gene3D" id="2.170.130.10">
    <property type="entry name" value="TonB-dependent receptor, plug domain"/>
    <property type="match status" value="1"/>
</dbReference>
<keyword evidence="3" id="KW-0998">Cell outer membrane</keyword>
<keyword evidence="4" id="KW-0798">TonB box</keyword>
<evidence type="ECO:0000256" key="2">
    <source>
        <dbReference type="ARBA" id="ARBA00023136"/>
    </source>
</evidence>
<evidence type="ECO:0000313" key="8">
    <source>
        <dbReference type="EMBL" id="MFK2917466.1"/>
    </source>
</evidence>
<dbReference type="PANTHER" id="PTHR40980">
    <property type="entry name" value="PLUG DOMAIN-CONTAINING PROTEIN"/>
    <property type="match status" value="1"/>
</dbReference>